<evidence type="ECO:0000313" key="3">
    <source>
        <dbReference type="Proteomes" id="UP000765509"/>
    </source>
</evidence>
<accession>A0A9Q3BAJ7</accession>
<reference evidence="2" key="1">
    <citation type="submission" date="2021-03" db="EMBL/GenBank/DDBJ databases">
        <title>Draft genome sequence of rust myrtle Austropuccinia psidii MF-1, a brazilian biotype.</title>
        <authorList>
            <person name="Quecine M.C."/>
            <person name="Pachon D.M.R."/>
            <person name="Bonatelli M.L."/>
            <person name="Correr F.H."/>
            <person name="Franceschini L.M."/>
            <person name="Leite T.F."/>
            <person name="Margarido G.R.A."/>
            <person name="Almeida C.A."/>
            <person name="Ferrarezi J.A."/>
            <person name="Labate C.A."/>
        </authorList>
    </citation>
    <scope>NUCLEOTIDE SEQUENCE</scope>
    <source>
        <strain evidence="2">MF-1</strain>
    </source>
</reference>
<sequence length="131" mass="15684">MDQVPKLHKLLKYLFQWRRGRKRFNLSLNWEELRENCQKICLKEISFKDLMEITKGWNPNKKFRLLDEREANIRENQANIQYIEEKWNKKDHTVTPSGFQGVLNQPNPSMASHHSETNKSVAKSYHSQKSQ</sequence>
<evidence type="ECO:0000313" key="2">
    <source>
        <dbReference type="EMBL" id="MBW0461496.1"/>
    </source>
</evidence>
<name>A0A9Q3BAJ7_9BASI</name>
<organism evidence="2 3">
    <name type="scientific">Austropuccinia psidii MF-1</name>
    <dbReference type="NCBI Taxonomy" id="1389203"/>
    <lineage>
        <taxon>Eukaryota</taxon>
        <taxon>Fungi</taxon>
        <taxon>Dikarya</taxon>
        <taxon>Basidiomycota</taxon>
        <taxon>Pucciniomycotina</taxon>
        <taxon>Pucciniomycetes</taxon>
        <taxon>Pucciniales</taxon>
        <taxon>Sphaerophragmiaceae</taxon>
        <taxon>Austropuccinia</taxon>
    </lineage>
</organism>
<dbReference type="AlphaFoldDB" id="A0A9Q3BAJ7"/>
<dbReference type="EMBL" id="AVOT02000168">
    <property type="protein sequence ID" value="MBW0461496.1"/>
    <property type="molecule type" value="Genomic_DNA"/>
</dbReference>
<protein>
    <submittedName>
        <fullName evidence="2">Uncharacterized protein</fullName>
    </submittedName>
</protein>
<feature type="region of interest" description="Disordered" evidence="1">
    <location>
        <begin position="94"/>
        <end position="131"/>
    </location>
</feature>
<keyword evidence="3" id="KW-1185">Reference proteome</keyword>
<evidence type="ECO:0000256" key="1">
    <source>
        <dbReference type="SAM" id="MobiDB-lite"/>
    </source>
</evidence>
<comment type="caution">
    <text evidence="2">The sequence shown here is derived from an EMBL/GenBank/DDBJ whole genome shotgun (WGS) entry which is preliminary data.</text>
</comment>
<proteinExistence type="predicted"/>
<dbReference type="Proteomes" id="UP000765509">
    <property type="component" value="Unassembled WGS sequence"/>
</dbReference>
<gene>
    <name evidence="2" type="ORF">O181_001211</name>
</gene>